<dbReference type="SUPFAM" id="SSF52768">
    <property type="entry name" value="Arginase/deacetylase"/>
    <property type="match status" value="1"/>
</dbReference>
<accession>A0AAW2W5C8</accession>
<evidence type="ECO:0000256" key="1">
    <source>
        <dbReference type="ARBA" id="ARBA00022491"/>
    </source>
</evidence>
<dbReference type="GO" id="GO:0006325">
    <property type="term" value="P:chromatin organization"/>
    <property type="evidence" value="ECO:0007669"/>
    <property type="project" value="UniProtKB-KW"/>
</dbReference>
<organism evidence="4">
    <name type="scientific">Sesamum radiatum</name>
    <name type="common">Black benniseed</name>
    <dbReference type="NCBI Taxonomy" id="300843"/>
    <lineage>
        <taxon>Eukaryota</taxon>
        <taxon>Viridiplantae</taxon>
        <taxon>Streptophyta</taxon>
        <taxon>Embryophyta</taxon>
        <taxon>Tracheophyta</taxon>
        <taxon>Spermatophyta</taxon>
        <taxon>Magnoliopsida</taxon>
        <taxon>eudicotyledons</taxon>
        <taxon>Gunneridae</taxon>
        <taxon>Pentapetalae</taxon>
        <taxon>asterids</taxon>
        <taxon>lamiids</taxon>
        <taxon>Lamiales</taxon>
        <taxon>Pedaliaceae</taxon>
        <taxon>Sesamum</taxon>
    </lineage>
</organism>
<reference evidence="4" key="2">
    <citation type="journal article" date="2024" name="Plant">
        <title>Genomic evolution and insights into agronomic trait innovations of Sesamum species.</title>
        <authorList>
            <person name="Miao H."/>
            <person name="Wang L."/>
            <person name="Qu L."/>
            <person name="Liu H."/>
            <person name="Sun Y."/>
            <person name="Le M."/>
            <person name="Wang Q."/>
            <person name="Wei S."/>
            <person name="Zheng Y."/>
            <person name="Lin W."/>
            <person name="Duan Y."/>
            <person name="Cao H."/>
            <person name="Xiong S."/>
            <person name="Wang X."/>
            <person name="Wei L."/>
            <person name="Li C."/>
            <person name="Ma Q."/>
            <person name="Ju M."/>
            <person name="Zhao R."/>
            <person name="Li G."/>
            <person name="Mu C."/>
            <person name="Tian Q."/>
            <person name="Mei H."/>
            <person name="Zhang T."/>
            <person name="Gao T."/>
            <person name="Zhang H."/>
        </authorList>
    </citation>
    <scope>NUCLEOTIDE SEQUENCE</scope>
    <source>
        <strain evidence="4">G02</strain>
    </source>
</reference>
<name>A0AAW2W5C8_SESRA</name>
<evidence type="ECO:0000256" key="2">
    <source>
        <dbReference type="ARBA" id="ARBA00022853"/>
    </source>
</evidence>
<keyword evidence="2" id="KW-0156">Chromatin regulator</keyword>
<gene>
    <name evidence="4" type="ORF">Sradi_0414600</name>
</gene>
<protein>
    <submittedName>
        <fullName evidence="4">Histone deacetylase 8</fullName>
    </submittedName>
</protein>
<feature type="region of interest" description="Disordered" evidence="3">
    <location>
        <begin position="1"/>
        <end position="21"/>
    </location>
</feature>
<dbReference type="AlphaFoldDB" id="A0AAW2W5C8"/>
<dbReference type="InterPro" id="IPR037138">
    <property type="entry name" value="His_deacetylse_dom_sf"/>
</dbReference>
<sequence>MATSSGGSIISPPDLQPASKDDRVDVFWHEDMLKHDTGRGVFDTGMDPGFLDVLENHPENSDRVKNMVSILKRGPIAPFVSWYQGRAALISELLSFHTQDCNNKFAAERKL</sequence>
<evidence type="ECO:0000256" key="3">
    <source>
        <dbReference type="SAM" id="MobiDB-lite"/>
    </source>
</evidence>
<comment type="caution">
    <text evidence="4">The sequence shown here is derived from an EMBL/GenBank/DDBJ whole genome shotgun (WGS) entry which is preliminary data.</text>
</comment>
<proteinExistence type="predicted"/>
<keyword evidence="1" id="KW-0678">Repressor</keyword>
<evidence type="ECO:0000313" key="4">
    <source>
        <dbReference type="EMBL" id="KAL0437067.1"/>
    </source>
</evidence>
<dbReference type="InterPro" id="IPR023696">
    <property type="entry name" value="Ureohydrolase_dom_sf"/>
</dbReference>
<dbReference type="EMBL" id="JACGWJ010000002">
    <property type="protein sequence ID" value="KAL0437067.1"/>
    <property type="molecule type" value="Genomic_DNA"/>
</dbReference>
<dbReference type="Gene3D" id="3.40.800.20">
    <property type="entry name" value="Histone deacetylase domain"/>
    <property type="match status" value="1"/>
</dbReference>
<reference evidence="4" key="1">
    <citation type="submission" date="2020-06" db="EMBL/GenBank/DDBJ databases">
        <authorList>
            <person name="Li T."/>
            <person name="Hu X."/>
            <person name="Zhang T."/>
            <person name="Song X."/>
            <person name="Zhang H."/>
            <person name="Dai N."/>
            <person name="Sheng W."/>
            <person name="Hou X."/>
            <person name="Wei L."/>
        </authorList>
    </citation>
    <scope>NUCLEOTIDE SEQUENCE</scope>
    <source>
        <strain evidence="4">G02</strain>
        <tissue evidence="4">Leaf</tissue>
    </source>
</reference>